<dbReference type="RefSeq" id="WP_099322322.1">
    <property type="nucleotide sequence ID" value="NZ_AP023321.1"/>
</dbReference>
<gene>
    <name evidence="2" type="ORF">C12CBH8_14350</name>
</gene>
<dbReference type="AlphaFoldDB" id="A0A7I8D210"/>
<keyword evidence="3" id="KW-1185">Reference proteome</keyword>
<name>A0A7I8D210_9FIRM</name>
<accession>A0A7I8D210</accession>
<reference evidence="3" key="1">
    <citation type="submission" date="2020-07" db="EMBL/GenBank/DDBJ databases">
        <title>Complete genome sequencing of Clostridia bacterium strain 12CBH8.</title>
        <authorList>
            <person name="Sakamoto M."/>
            <person name="Murakami T."/>
            <person name="Mori H."/>
        </authorList>
    </citation>
    <scope>NUCLEOTIDE SEQUENCE [LARGE SCALE GENOMIC DNA]</scope>
    <source>
        <strain evidence="3">12CBH8</strain>
    </source>
</reference>
<dbReference type="Proteomes" id="UP000593890">
    <property type="component" value="Chromosome"/>
</dbReference>
<feature type="transmembrane region" description="Helical" evidence="1">
    <location>
        <begin position="20"/>
        <end position="39"/>
    </location>
</feature>
<keyword evidence="1" id="KW-1133">Transmembrane helix</keyword>
<keyword evidence="1" id="KW-0812">Transmembrane</keyword>
<evidence type="ECO:0000256" key="1">
    <source>
        <dbReference type="SAM" id="Phobius"/>
    </source>
</evidence>
<evidence type="ECO:0000313" key="2">
    <source>
        <dbReference type="EMBL" id="BCI60796.1"/>
    </source>
</evidence>
<dbReference type="KEGG" id="sman:C12CBH8_14350"/>
<protein>
    <submittedName>
        <fullName evidence="2">Uncharacterized protein</fullName>
    </submittedName>
</protein>
<organism evidence="2 3">
    <name type="scientific">Solibaculum mannosilyticum</name>
    <dbReference type="NCBI Taxonomy" id="2780922"/>
    <lineage>
        <taxon>Bacteria</taxon>
        <taxon>Bacillati</taxon>
        <taxon>Bacillota</taxon>
        <taxon>Clostridia</taxon>
        <taxon>Eubacteriales</taxon>
        <taxon>Oscillospiraceae</taxon>
        <taxon>Solibaculum</taxon>
    </lineage>
</organism>
<keyword evidence="1" id="KW-0472">Membrane</keyword>
<evidence type="ECO:0000313" key="3">
    <source>
        <dbReference type="Proteomes" id="UP000593890"/>
    </source>
</evidence>
<sequence length="64" mass="7523">MDKIRNKVIQTNFPKFFRKMVMITVFAILLSGVATGIAFRTQITEVIFLQAFNENRKSKSQWLR</sequence>
<proteinExistence type="predicted"/>
<dbReference type="EMBL" id="AP023321">
    <property type="protein sequence ID" value="BCI60796.1"/>
    <property type="molecule type" value="Genomic_DNA"/>
</dbReference>